<dbReference type="EMBL" id="KQ989564">
    <property type="protein sequence ID" value="KZV54234.1"/>
    <property type="molecule type" value="Genomic_DNA"/>
</dbReference>
<dbReference type="AlphaFoldDB" id="A0A2Z7D3P0"/>
<accession>A0A2Z7D3P0</accession>
<organism evidence="1 2">
    <name type="scientific">Dorcoceras hygrometricum</name>
    <dbReference type="NCBI Taxonomy" id="472368"/>
    <lineage>
        <taxon>Eukaryota</taxon>
        <taxon>Viridiplantae</taxon>
        <taxon>Streptophyta</taxon>
        <taxon>Embryophyta</taxon>
        <taxon>Tracheophyta</taxon>
        <taxon>Spermatophyta</taxon>
        <taxon>Magnoliopsida</taxon>
        <taxon>eudicotyledons</taxon>
        <taxon>Gunneridae</taxon>
        <taxon>Pentapetalae</taxon>
        <taxon>asterids</taxon>
        <taxon>lamiids</taxon>
        <taxon>Lamiales</taxon>
        <taxon>Gesneriaceae</taxon>
        <taxon>Didymocarpoideae</taxon>
        <taxon>Trichosporeae</taxon>
        <taxon>Loxocarpinae</taxon>
        <taxon>Dorcoceras</taxon>
    </lineage>
</organism>
<evidence type="ECO:0000313" key="2">
    <source>
        <dbReference type="Proteomes" id="UP000250235"/>
    </source>
</evidence>
<protein>
    <submittedName>
        <fullName evidence="1">Ribonuclease H protein-like</fullName>
    </submittedName>
</protein>
<dbReference type="OrthoDB" id="1436903at2759"/>
<proteinExistence type="predicted"/>
<name>A0A2Z7D3P0_9LAMI</name>
<evidence type="ECO:0000313" key="1">
    <source>
        <dbReference type="EMBL" id="KZV54234.1"/>
    </source>
</evidence>
<keyword evidence="2" id="KW-1185">Reference proteome</keyword>
<sequence length="68" mass="7618">MSHNECYENRFLKWIPPPTYRSSLNVDGCCKGKDKLAGSGGLLHTSMCDWIVGFTHNIGRCSIEEAEL</sequence>
<reference evidence="1 2" key="1">
    <citation type="journal article" date="2015" name="Proc. Natl. Acad. Sci. U.S.A.">
        <title>The resurrection genome of Boea hygrometrica: A blueprint for survival of dehydration.</title>
        <authorList>
            <person name="Xiao L."/>
            <person name="Yang G."/>
            <person name="Zhang L."/>
            <person name="Yang X."/>
            <person name="Zhao S."/>
            <person name="Ji Z."/>
            <person name="Zhou Q."/>
            <person name="Hu M."/>
            <person name="Wang Y."/>
            <person name="Chen M."/>
            <person name="Xu Y."/>
            <person name="Jin H."/>
            <person name="Xiao X."/>
            <person name="Hu G."/>
            <person name="Bao F."/>
            <person name="Hu Y."/>
            <person name="Wan P."/>
            <person name="Li L."/>
            <person name="Deng X."/>
            <person name="Kuang T."/>
            <person name="Xiang C."/>
            <person name="Zhu J.K."/>
            <person name="Oliver M.J."/>
            <person name="He Y."/>
        </authorList>
    </citation>
    <scope>NUCLEOTIDE SEQUENCE [LARGE SCALE GENOMIC DNA]</scope>
    <source>
        <strain evidence="2">cv. XS01</strain>
    </source>
</reference>
<gene>
    <name evidence="1" type="ORF">F511_33166</name>
</gene>
<dbReference type="Proteomes" id="UP000250235">
    <property type="component" value="Unassembled WGS sequence"/>
</dbReference>